<name>A0ABP8PDD4_9NOCA</name>
<dbReference type="PANTHER" id="PTHR35152">
    <property type="entry name" value="DOMAIN SIGNALLING PROTEIN, PUTATIVE (AFU_ORTHOLOGUE AFUA_5G11310)-RELATED"/>
    <property type="match status" value="1"/>
</dbReference>
<dbReference type="Pfam" id="PF03707">
    <property type="entry name" value="MHYT"/>
    <property type="match status" value="1"/>
</dbReference>
<evidence type="ECO:0000313" key="4">
    <source>
        <dbReference type="Proteomes" id="UP001501183"/>
    </source>
</evidence>
<keyword evidence="1" id="KW-0812">Transmembrane</keyword>
<evidence type="ECO:0000256" key="1">
    <source>
        <dbReference type="PROSITE-ProRule" id="PRU00244"/>
    </source>
</evidence>
<dbReference type="RefSeq" id="WP_345348818.1">
    <property type="nucleotide sequence ID" value="NZ_BAABFB010000059.1"/>
</dbReference>
<proteinExistence type="predicted"/>
<feature type="transmembrane region" description="Helical" evidence="1">
    <location>
        <begin position="221"/>
        <end position="244"/>
    </location>
</feature>
<feature type="transmembrane region" description="Helical" evidence="1">
    <location>
        <begin position="181"/>
        <end position="201"/>
    </location>
</feature>
<feature type="transmembrane region" description="Helical" evidence="1">
    <location>
        <begin position="45"/>
        <end position="72"/>
    </location>
</feature>
<dbReference type="EMBL" id="BAABFB010000059">
    <property type="protein sequence ID" value="GAA4484881.1"/>
    <property type="molecule type" value="Genomic_DNA"/>
</dbReference>
<feature type="transmembrane region" description="Helical" evidence="1">
    <location>
        <begin position="84"/>
        <end position="105"/>
    </location>
</feature>
<feature type="transmembrane region" description="Helical" evidence="1">
    <location>
        <begin position="154"/>
        <end position="174"/>
    </location>
</feature>
<sequence length="271" mass="28518">MSDEVHHLSMGIWVVFLALATAAIGSYVGIACARRAAYAASRQRLWMLLAALAIGGTAFWLSNIVTMAGFSVDGSAIRFDSTRVVASLFLCMAAALVGLLISTPREAVESRPSTDAVIVRLMSAAVVMGLGLTLGYYFAMKAIEVQGRTYMDGALIAVAAVIAVLASLGVLWMASADVSRPVLAGGSLAVAVAPVLMHMAMMAALRVRLDPTATIPAGSEVFAILFPAFVVSMLILIVPIVALLMAPDRATAELEAQAQAWVQQEAQQRQH</sequence>
<gene>
    <name evidence="3" type="ORF">GCM10023094_38980</name>
</gene>
<keyword evidence="4" id="KW-1185">Reference proteome</keyword>
<evidence type="ECO:0000259" key="2">
    <source>
        <dbReference type="PROSITE" id="PS50924"/>
    </source>
</evidence>
<feature type="domain" description="MHYT" evidence="2">
    <location>
        <begin position="10"/>
        <end position="208"/>
    </location>
</feature>
<dbReference type="PROSITE" id="PS50924">
    <property type="entry name" value="MHYT"/>
    <property type="match status" value="1"/>
</dbReference>
<organism evidence="3 4">
    <name type="scientific">Rhodococcus olei</name>
    <dbReference type="NCBI Taxonomy" id="2161675"/>
    <lineage>
        <taxon>Bacteria</taxon>
        <taxon>Bacillati</taxon>
        <taxon>Actinomycetota</taxon>
        <taxon>Actinomycetes</taxon>
        <taxon>Mycobacteriales</taxon>
        <taxon>Nocardiaceae</taxon>
        <taxon>Rhodococcus</taxon>
    </lineage>
</organism>
<reference evidence="4" key="1">
    <citation type="journal article" date="2019" name="Int. J. Syst. Evol. Microbiol.">
        <title>The Global Catalogue of Microorganisms (GCM) 10K type strain sequencing project: providing services to taxonomists for standard genome sequencing and annotation.</title>
        <authorList>
            <consortium name="The Broad Institute Genomics Platform"/>
            <consortium name="The Broad Institute Genome Sequencing Center for Infectious Disease"/>
            <person name="Wu L."/>
            <person name="Ma J."/>
        </authorList>
    </citation>
    <scope>NUCLEOTIDE SEQUENCE [LARGE SCALE GENOMIC DNA]</scope>
    <source>
        <strain evidence="4">JCM 32206</strain>
    </source>
</reference>
<accession>A0ABP8PDD4</accession>
<evidence type="ECO:0000313" key="3">
    <source>
        <dbReference type="EMBL" id="GAA4484881.1"/>
    </source>
</evidence>
<feature type="transmembrane region" description="Helical" evidence="1">
    <location>
        <begin position="12"/>
        <end position="33"/>
    </location>
</feature>
<dbReference type="PANTHER" id="PTHR35152:SF1">
    <property type="entry name" value="DOMAIN SIGNALLING PROTEIN, PUTATIVE (AFU_ORTHOLOGUE AFUA_5G11310)-RELATED"/>
    <property type="match status" value="1"/>
</dbReference>
<keyword evidence="1" id="KW-0472">Membrane</keyword>
<keyword evidence="1" id="KW-1133">Transmembrane helix</keyword>
<dbReference type="InterPro" id="IPR005330">
    <property type="entry name" value="MHYT_dom"/>
</dbReference>
<comment type="caution">
    <text evidence="3">The sequence shown here is derived from an EMBL/GenBank/DDBJ whole genome shotgun (WGS) entry which is preliminary data.</text>
</comment>
<protein>
    <submittedName>
        <fullName evidence="3">MHYT domain-containing protein</fullName>
    </submittedName>
</protein>
<feature type="transmembrane region" description="Helical" evidence="1">
    <location>
        <begin position="117"/>
        <end position="139"/>
    </location>
</feature>
<dbReference type="Proteomes" id="UP001501183">
    <property type="component" value="Unassembled WGS sequence"/>
</dbReference>